<dbReference type="InterPro" id="IPR017441">
    <property type="entry name" value="Protein_kinase_ATP_BS"/>
</dbReference>
<dbReference type="GO" id="GO:0004674">
    <property type="term" value="F:protein serine/threonine kinase activity"/>
    <property type="evidence" value="ECO:0007669"/>
    <property type="project" value="UniProtKB-KW"/>
</dbReference>
<proteinExistence type="inferred from homology"/>
<dbReference type="SMART" id="SM00219">
    <property type="entry name" value="TyrKc"/>
    <property type="match status" value="1"/>
</dbReference>
<dbReference type="AlphaFoldDB" id="A0AA36NH72"/>
<organism evidence="7 8">
    <name type="scientific">Effrenium voratum</name>
    <dbReference type="NCBI Taxonomy" id="2562239"/>
    <lineage>
        <taxon>Eukaryota</taxon>
        <taxon>Sar</taxon>
        <taxon>Alveolata</taxon>
        <taxon>Dinophyceae</taxon>
        <taxon>Suessiales</taxon>
        <taxon>Symbiodiniaceae</taxon>
        <taxon>Effrenium</taxon>
    </lineage>
</organism>
<keyword evidence="2 3" id="KW-0067">ATP-binding</keyword>
<evidence type="ECO:0000313" key="8">
    <source>
        <dbReference type="Proteomes" id="UP001178507"/>
    </source>
</evidence>
<name>A0AA36NH72_9DINO</name>
<keyword evidence="5" id="KW-0472">Membrane</keyword>
<dbReference type="GO" id="GO:0005524">
    <property type="term" value="F:ATP binding"/>
    <property type="evidence" value="ECO:0007669"/>
    <property type="project" value="UniProtKB-UniRule"/>
</dbReference>
<dbReference type="InterPro" id="IPR051681">
    <property type="entry name" value="Ser/Thr_Kinases-Pseudokinases"/>
</dbReference>
<dbReference type="EMBL" id="CAUJNA010003438">
    <property type="protein sequence ID" value="CAJ1402083.1"/>
    <property type="molecule type" value="Genomic_DNA"/>
</dbReference>
<dbReference type="InterPro" id="IPR020635">
    <property type="entry name" value="Tyr_kinase_cat_dom"/>
</dbReference>
<dbReference type="GO" id="GO:0004713">
    <property type="term" value="F:protein tyrosine kinase activity"/>
    <property type="evidence" value="ECO:0007669"/>
    <property type="project" value="InterPro"/>
</dbReference>
<dbReference type="Pfam" id="PF00069">
    <property type="entry name" value="Pkinase"/>
    <property type="match status" value="1"/>
</dbReference>
<dbReference type="PROSITE" id="PS00108">
    <property type="entry name" value="PROTEIN_KINASE_ST"/>
    <property type="match status" value="1"/>
</dbReference>
<keyword evidence="4" id="KW-0418">Kinase</keyword>
<dbReference type="InterPro" id="IPR000719">
    <property type="entry name" value="Prot_kinase_dom"/>
</dbReference>
<sequence>MLTWIAMLTCTHFFMNLRWYTLLPCQISGLLSYMFCAALGSPEGVLLVMNLALFAGITALASLAKRGLEHHERHSMLQLISERVRRFESDFKLEQARAAPLLIGALRRAGFIRLLCSCVQGQTGFTQMIFDVKNNCRDQLDSMMKLGEQEHWLVEARGSVTEMAKQLRFDPKELIGRGNYGVILAGDMLGMPVAVKLPLANASLSLPDLANELRFLRRVRHPHIVAFQGGAFRSLGNFPQEMLFLVEELVEGASLQALSQDKLNLETNQKHAVLLGICRALRYLHGLRPAIAHGDLKPTNVLITTRALDGHFAGGGGDQHVSPGAS</sequence>
<dbReference type="InterPro" id="IPR008271">
    <property type="entry name" value="Ser/Thr_kinase_AS"/>
</dbReference>
<evidence type="ECO:0000256" key="5">
    <source>
        <dbReference type="SAM" id="Phobius"/>
    </source>
</evidence>
<dbReference type="PROSITE" id="PS00107">
    <property type="entry name" value="PROTEIN_KINASE_ATP"/>
    <property type="match status" value="1"/>
</dbReference>
<evidence type="ECO:0000256" key="2">
    <source>
        <dbReference type="ARBA" id="ARBA00022840"/>
    </source>
</evidence>
<feature type="transmembrane region" description="Helical" evidence="5">
    <location>
        <begin position="46"/>
        <end position="64"/>
    </location>
</feature>
<dbReference type="SUPFAM" id="SSF56112">
    <property type="entry name" value="Protein kinase-like (PK-like)"/>
    <property type="match status" value="1"/>
</dbReference>
<keyword evidence="8" id="KW-1185">Reference proteome</keyword>
<protein>
    <recommendedName>
        <fullName evidence="6">Protein kinase domain-containing protein</fullName>
    </recommendedName>
</protein>
<keyword evidence="5" id="KW-0812">Transmembrane</keyword>
<feature type="binding site" evidence="3">
    <location>
        <position position="196"/>
    </location>
    <ligand>
        <name>ATP</name>
        <dbReference type="ChEBI" id="CHEBI:30616"/>
    </ligand>
</feature>
<comment type="similarity">
    <text evidence="4">Belongs to the protein kinase superfamily.</text>
</comment>
<dbReference type="Proteomes" id="UP001178507">
    <property type="component" value="Unassembled WGS sequence"/>
</dbReference>
<feature type="domain" description="Protein kinase" evidence="6">
    <location>
        <begin position="169"/>
        <end position="326"/>
    </location>
</feature>
<keyword evidence="4" id="KW-0808">Transferase</keyword>
<accession>A0AA36NH72</accession>
<evidence type="ECO:0000259" key="6">
    <source>
        <dbReference type="PROSITE" id="PS50011"/>
    </source>
</evidence>
<dbReference type="InterPro" id="IPR011009">
    <property type="entry name" value="Kinase-like_dom_sf"/>
</dbReference>
<dbReference type="PROSITE" id="PS50011">
    <property type="entry name" value="PROTEIN_KINASE_DOM"/>
    <property type="match status" value="1"/>
</dbReference>
<evidence type="ECO:0000256" key="1">
    <source>
        <dbReference type="ARBA" id="ARBA00022741"/>
    </source>
</evidence>
<keyword evidence="4" id="KW-0723">Serine/threonine-protein kinase</keyword>
<dbReference type="PANTHER" id="PTHR44329">
    <property type="entry name" value="SERINE/THREONINE-PROTEIN KINASE TNNI3K-RELATED"/>
    <property type="match status" value="1"/>
</dbReference>
<evidence type="ECO:0000313" key="7">
    <source>
        <dbReference type="EMBL" id="CAJ1402083.1"/>
    </source>
</evidence>
<feature type="transmembrane region" description="Helical" evidence="5">
    <location>
        <begin position="20"/>
        <end position="40"/>
    </location>
</feature>
<evidence type="ECO:0000256" key="3">
    <source>
        <dbReference type="PROSITE-ProRule" id="PRU10141"/>
    </source>
</evidence>
<comment type="caution">
    <text evidence="7">The sequence shown here is derived from an EMBL/GenBank/DDBJ whole genome shotgun (WGS) entry which is preliminary data.</text>
</comment>
<keyword evidence="1 3" id="KW-0547">Nucleotide-binding</keyword>
<keyword evidence="5" id="KW-1133">Transmembrane helix</keyword>
<gene>
    <name evidence="7" type="ORF">EVOR1521_LOCUS25050</name>
</gene>
<dbReference type="Gene3D" id="1.10.510.10">
    <property type="entry name" value="Transferase(Phosphotransferase) domain 1"/>
    <property type="match status" value="1"/>
</dbReference>
<reference evidence="7" key="1">
    <citation type="submission" date="2023-08" db="EMBL/GenBank/DDBJ databases">
        <authorList>
            <person name="Chen Y."/>
            <person name="Shah S."/>
            <person name="Dougan E. K."/>
            <person name="Thang M."/>
            <person name="Chan C."/>
        </authorList>
    </citation>
    <scope>NUCLEOTIDE SEQUENCE</scope>
</reference>
<evidence type="ECO:0000256" key="4">
    <source>
        <dbReference type="RuleBase" id="RU000304"/>
    </source>
</evidence>